<evidence type="ECO:0000256" key="10">
    <source>
        <dbReference type="ARBA" id="ARBA00022801"/>
    </source>
</evidence>
<dbReference type="InterPro" id="IPR050855">
    <property type="entry name" value="NDM-1-like"/>
</dbReference>
<keyword evidence="9" id="KW-0574">Periplasm</keyword>
<feature type="domain" description="Metallo-beta-lactamase" evidence="14">
    <location>
        <begin position="60"/>
        <end position="230"/>
    </location>
</feature>
<evidence type="ECO:0000256" key="11">
    <source>
        <dbReference type="ARBA" id="ARBA00022833"/>
    </source>
</evidence>
<organism evidence="15 16">
    <name type="scientific">Sphingobacterium zeae</name>
    <dbReference type="NCBI Taxonomy" id="1776859"/>
    <lineage>
        <taxon>Bacteria</taxon>
        <taxon>Pseudomonadati</taxon>
        <taxon>Bacteroidota</taxon>
        <taxon>Sphingobacteriia</taxon>
        <taxon>Sphingobacteriales</taxon>
        <taxon>Sphingobacteriaceae</taxon>
        <taxon>Sphingobacterium</taxon>
    </lineage>
</organism>
<dbReference type="SUPFAM" id="SSF56281">
    <property type="entry name" value="Metallo-hydrolase/oxidoreductase"/>
    <property type="match status" value="1"/>
</dbReference>
<name>A0ABU0U9J6_9SPHI</name>
<dbReference type="InterPro" id="IPR001018">
    <property type="entry name" value="Beta-lactamase_class-B_CS"/>
</dbReference>
<reference evidence="15 16" key="1">
    <citation type="submission" date="2023-07" db="EMBL/GenBank/DDBJ databases">
        <title>Functional and genomic diversity of the sorghum phyllosphere microbiome.</title>
        <authorList>
            <person name="Shade A."/>
        </authorList>
    </citation>
    <scope>NUCLEOTIDE SEQUENCE [LARGE SCALE GENOMIC DNA]</scope>
    <source>
        <strain evidence="15 16">SORGH_AS_0892</strain>
    </source>
</reference>
<evidence type="ECO:0000256" key="1">
    <source>
        <dbReference type="ARBA" id="ARBA00001526"/>
    </source>
</evidence>
<sequence>MISLLSARIRGLLVSFCLSTGLLCVSPAVHAQEKPLLIEKINPKLYLYTTFNTFDGTKYAANAVYLITKKGVILFDTPWDSTQYQPLLDSIKQKHNLPVIAVYATHWHEDRAGGFAYYNHIGIPTYATKMTNDLLKANHKAQAAHLVDLNKTYKIGGQSFVLNFFSPGHSMDNVVIWFPEYKILDGGCFIKSSEAQDLGFTADGDVKSWKPSLARLLTKYPQINMVIPGHDAWKDNGQIKRTEALLTEKK</sequence>
<dbReference type="Gene3D" id="3.60.15.10">
    <property type="entry name" value="Ribonuclease Z/Hydroxyacylglutathione hydrolase-like"/>
    <property type="match status" value="1"/>
</dbReference>
<comment type="catalytic activity">
    <reaction evidence="1">
        <text>a beta-lactam + H2O = a substituted beta-amino acid</text>
        <dbReference type="Rhea" id="RHEA:20401"/>
        <dbReference type="ChEBI" id="CHEBI:15377"/>
        <dbReference type="ChEBI" id="CHEBI:35627"/>
        <dbReference type="ChEBI" id="CHEBI:140347"/>
        <dbReference type="EC" id="3.5.2.6"/>
    </reaction>
</comment>
<dbReference type="Pfam" id="PF00753">
    <property type="entry name" value="Lactamase_B"/>
    <property type="match status" value="1"/>
</dbReference>
<dbReference type="NCBIfam" id="NF033088">
    <property type="entry name" value="bla_subclass_B1"/>
    <property type="match status" value="1"/>
</dbReference>
<dbReference type="Proteomes" id="UP001244640">
    <property type="component" value="Unassembled WGS sequence"/>
</dbReference>
<evidence type="ECO:0000259" key="14">
    <source>
        <dbReference type="SMART" id="SM00849"/>
    </source>
</evidence>
<dbReference type="PANTHER" id="PTHR42951">
    <property type="entry name" value="METALLO-BETA-LACTAMASE DOMAIN-CONTAINING"/>
    <property type="match status" value="1"/>
</dbReference>
<comment type="subunit">
    <text evidence="5">Monomer.</text>
</comment>
<feature type="signal peptide" evidence="13">
    <location>
        <begin position="1"/>
        <end position="31"/>
    </location>
</feature>
<comment type="cofactor">
    <cofactor evidence="2">
        <name>Zn(2+)</name>
        <dbReference type="ChEBI" id="CHEBI:29105"/>
    </cofactor>
</comment>
<gene>
    <name evidence="15" type="ORF">QE382_003514</name>
</gene>
<evidence type="ECO:0000256" key="5">
    <source>
        <dbReference type="ARBA" id="ARBA00011245"/>
    </source>
</evidence>
<dbReference type="EMBL" id="JAUTBA010000001">
    <property type="protein sequence ID" value="MDQ1151530.1"/>
    <property type="molecule type" value="Genomic_DNA"/>
</dbReference>
<dbReference type="InterPro" id="IPR001279">
    <property type="entry name" value="Metallo-B-lactamas"/>
</dbReference>
<comment type="caution">
    <text evidence="15">The sequence shown here is derived from an EMBL/GenBank/DDBJ whole genome shotgun (WGS) entry which is preliminary data.</text>
</comment>
<keyword evidence="8 13" id="KW-0732">Signal</keyword>
<dbReference type="SMART" id="SM00849">
    <property type="entry name" value="Lactamase_B"/>
    <property type="match status" value="1"/>
</dbReference>
<dbReference type="PROSITE" id="PS00744">
    <property type="entry name" value="BETA_LACTAMASE_B_2"/>
    <property type="match status" value="1"/>
</dbReference>
<evidence type="ECO:0000256" key="8">
    <source>
        <dbReference type="ARBA" id="ARBA00022729"/>
    </source>
</evidence>
<keyword evidence="10" id="KW-0378">Hydrolase</keyword>
<evidence type="ECO:0000256" key="9">
    <source>
        <dbReference type="ARBA" id="ARBA00022764"/>
    </source>
</evidence>
<evidence type="ECO:0000256" key="13">
    <source>
        <dbReference type="SAM" id="SignalP"/>
    </source>
</evidence>
<keyword evidence="7" id="KW-0479">Metal-binding</keyword>
<feature type="chain" id="PRO_5047532808" description="beta-lactamase" evidence="13">
    <location>
        <begin position="32"/>
        <end position="250"/>
    </location>
</feature>
<comment type="similarity">
    <text evidence="4">Belongs to the metallo-beta-lactamase superfamily. Class-B beta-lactamase family.</text>
</comment>
<accession>A0ABU0U9J6</accession>
<dbReference type="NCBIfam" id="NF012229">
    <property type="entry name" value="bla_class_B_core"/>
    <property type="match status" value="1"/>
</dbReference>
<keyword evidence="16" id="KW-1185">Reference proteome</keyword>
<evidence type="ECO:0000256" key="7">
    <source>
        <dbReference type="ARBA" id="ARBA00022723"/>
    </source>
</evidence>
<dbReference type="RefSeq" id="WP_307187003.1">
    <property type="nucleotide sequence ID" value="NZ_JAUTBA010000001.1"/>
</dbReference>
<proteinExistence type="inferred from homology"/>
<comment type="subcellular location">
    <subcellularLocation>
        <location evidence="3">Periplasm</location>
    </subcellularLocation>
</comment>
<dbReference type="PANTHER" id="PTHR42951:SF4">
    <property type="entry name" value="ACYL-COENZYME A THIOESTERASE MBLAC2"/>
    <property type="match status" value="1"/>
</dbReference>
<dbReference type="CDD" id="cd16299">
    <property type="entry name" value="IND_BlaB-like_MBL-B1"/>
    <property type="match status" value="1"/>
</dbReference>
<dbReference type="InterPro" id="IPR036866">
    <property type="entry name" value="RibonucZ/Hydroxyglut_hydro"/>
</dbReference>
<evidence type="ECO:0000313" key="15">
    <source>
        <dbReference type="EMBL" id="MDQ1151530.1"/>
    </source>
</evidence>
<evidence type="ECO:0000313" key="16">
    <source>
        <dbReference type="Proteomes" id="UP001244640"/>
    </source>
</evidence>
<evidence type="ECO:0000256" key="4">
    <source>
        <dbReference type="ARBA" id="ARBA00005250"/>
    </source>
</evidence>
<dbReference type="InterPro" id="IPR058199">
    <property type="entry name" value="BlaB//VIM/IMP-1"/>
</dbReference>
<keyword evidence="11" id="KW-0862">Zinc</keyword>
<evidence type="ECO:0000256" key="2">
    <source>
        <dbReference type="ARBA" id="ARBA00001947"/>
    </source>
</evidence>
<evidence type="ECO:0000256" key="6">
    <source>
        <dbReference type="ARBA" id="ARBA00012865"/>
    </source>
</evidence>
<protein>
    <recommendedName>
        <fullName evidence="6">beta-lactamase</fullName>
        <ecNumber evidence="6">3.5.2.6</ecNumber>
    </recommendedName>
</protein>
<evidence type="ECO:0000256" key="3">
    <source>
        <dbReference type="ARBA" id="ARBA00004418"/>
    </source>
</evidence>
<dbReference type="NCBIfam" id="NF012146">
    <property type="entry name" value="blaB-IND-MUS"/>
    <property type="match status" value="1"/>
</dbReference>
<dbReference type="EC" id="3.5.2.6" evidence="6"/>
<evidence type="ECO:0000256" key="12">
    <source>
        <dbReference type="ARBA" id="ARBA00023251"/>
    </source>
</evidence>
<keyword evidence="12" id="KW-0046">Antibiotic resistance</keyword>